<dbReference type="InterPro" id="IPR041118">
    <property type="entry name" value="Rx_N"/>
</dbReference>
<dbReference type="Pfam" id="PF23559">
    <property type="entry name" value="WHD_DRP"/>
    <property type="match status" value="1"/>
</dbReference>
<organism evidence="9 10">
    <name type="scientific">Eucalyptus globulus</name>
    <name type="common">Tasmanian blue gum</name>
    <dbReference type="NCBI Taxonomy" id="34317"/>
    <lineage>
        <taxon>Eukaryota</taxon>
        <taxon>Viridiplantae</taxon>
        <taxon>Streptophyta</taxon>
        <taxon>Embryophyta</taxon>
        <taxon>Tracheophyta</taxon>
        <taxon>Spermatophyta</taxon>
        <taxon>Magnoliopsida</taxon>
        <taxon>eudicotyledons</taxon>
        <taxon>Gunneridae</taxon>
        <taxon>Pentapetalae</taxon>
        <taxon>rosids</taxon>
        <taxon>malvids</taxon>
        <taxon>Myrtales</taxon>
        <taxon>Myrtaceae</taxon>
        <taxon>Myrtoideae</taxon>
        <taxon>Eucalypteae</taxon>
        <taxon>Eucalyptus</taxon>
    </lineage>
</organism>
<evidence type="ECO:0000256" key="3">
    <source>
        <dbReference type="ARBA" id="ARBA00022821"/>
    </source>
</evidence>
<dbReference type="SUPFAM" id="SSF52058">
    <property type="entry name" value="L domain-like"/>
    <property type="match status" value="1"/>
</dbReference>
<dbReference type="GO" id="GO:0006952">
    <property type="term" value="P:defense response"/>
    <property type="evidence" value="ECO:0007669"/>
    <property type="project" value="UniProtKB-KW"/>
</dbReference>
<accession>A0ABD3M0A4</accession>
<dbReference type="InterPro" id="IPR038005">
    <property type="entry name" value="RX-like_CC"/>
</dbReference>
<dbReference type="GO" id="GO:0005524">
    <property type="term" value="F:ATP binding"/>
    <property type="evidence" value="ECO:0007669"/>
    <property type="project" value="UniProtKB-KW"/>
</dbReference>
<gene>
    <name evidence="9" type="ORF">ACJRO7_002534</name>
</gene>
<keyword evidence="1" id="KW-0677">Repeat</keyword>
<evidence type="ECO:0000256" key="1">
    <source>
        <dbReference type="ARBA" id="ARBA00022737"/>
    </source>
</evidence>
<dbReference type="InterPro" id="IPR002182">
    <property type="entry name" value="NB-ARC"/>
</dbReference>
<keyword evidence="3" id="KW-0611">Plant defense</keyword>
<keyword evidence="4" id="KW-0067">ATP-binding</keyword>
<dbReference type="Gene3D" id="3.40.50.300">
    <property type="entry name" value="P-loop containing nucleotide triphosphate hydrolases"/>
    <property type="match status" value="1"/>
</dbReference>
<evidence type="ECO:0000259" key="7">
    <source>
        <dbReference type="Pfam" id="PF23559"/>
    </source>
</evidence>
<evidence type="ECO:0000256" key="4">
    <source>
        <dbReference type="ARBA" id="ARBA00022840"/>
    </source>
</evidence>
<dbReference type="PANTHER" id="PTHR36766">
    <property type="entry name" value="PLANT BROAD-SPECTRUM MILDEW RESISTANCE PROTEIN RPW8"/>
    <property type="match status" value="1"/>
</dbReference>
<dbReference type="FunFam" id="1.10.10.10:FF:000322">
    <property type="entry name" value="Probable disease resistance protein At1g63360"/>
    <property type="match status" value="1"/>
</dbReference>
<feature type="domain" description="Disease resistance N-terminal" evidence="6">
    <location>
        <begin position="9"/>
        <end position="91"/>
    </location>
</feature>
<dbReference type="Pfam" id="PF23598">
    <property type="entry name" value="LRR_14"/>
    <property type="match status" value="1"/>
</dbReference>
<dbReference type="AlphaFoldDB" id="A0ABD3M0A4"/>
<dbReference type="Gene3D" id="1.20.5.4130">
    <property type="match status" value="1"/>
</dbReference>
<evidence type="ECO:0000313" key="10">
    <source>
        <dbReference type="Proteomes" id="UP001634007"/>
    </source>
</evidence>
<evidence type="ECO:0000259" key="8">
    <source>
        <dbReference type="Pfam" id="PF23598"/>
    </source>
</evidence>
<protein>
    <submittedName>
        <fullName evidence="9">Uncharacterized protein</fullName>
    </submittedName>
</protein>
<evidence type="ECO:0000313" key="9">
    <source>
        <dbReference type="EMBL" id="KAL3755496.1"/>
    </source>
</evidence>
<dbReference type="Proteomes" id="UP001634007">
    <property type="component" value="Unassembled WGS sequence"/>
</dbReference>
<dbReference type="SUPFAM" id="SSF52540">
    <property type="entry name" value="P-loop containing nucleoside triphosphate hydrolases"/>
    <property type="match status" value="1"/>
</dbReference>
<evidence type="ECO:0000259" key="5">
    <source>
        <dbReference type="Pfam" id="PF00931"/>
    </source>
</evidence>
<dbReference type="InterPro" id="IPR055414">
    <property type="entry name" value="LRR_R13L4/SHOC2-like"/>
</dbReference>
<evidence type="ECO:0000259" key="6">
    <source>
        <dbReference type="Pfam" id="PF18052"/>
    </source>
</evidence>
<name>A0ABD3M0A4_EUCGL</name>
<dbReference type="Gene3D" id="3.80.10.10">
    <property type="entry name" value="Ribonuclease Inhibitor"/>
    <property type="match status" value="2"/>
</dbReference>
<dbReference type="Gene3D" id="1.10.8.430">
    <property type="entry name" value="Helical domain of apoptotic protease-activating factors"/>
    <property type="match status" value="1"/>
</dbReference>
<feature type="domain" description="Disease resistance R13L4/SHOC-2-like LRR" evidence="8">
    <location>
        <begin position="562"/>
        <end position="767"/>
    </location>
</feature>
<dbReference type="EMBL" id="JBJKBG010000001">
    <property type="protein sequence ID" value="KAL3755496.1"/>
    <property type="molecule type" value="Genomic_DNA"/>
</dbReference>
<dbReference type="InterPro" id="IPR032675">
    <property type="entry name" value="LRR_dom_sf"/>
</dbReference>
<keyword evidence="10" id="KW-1185">Reference proteome</keyword>
<dbReference type="InterPro" id="IPR058922">
    <property type="entry name" value="WHD_DRP"/>
</dbReference>
<feature type="domain" description="Disease resistance protein winged helix" evidence="7">
    <location>
        <begin position="423"/>
        <end position="493"/>
    </location>
</feature>
<evidence type="ECO:0000256" key="2">
    <source>
        <dbReference type="ARBA" id="ARBA00022741"/>
    </source>
</evidence>
<keyword evidence="2" id="KW-0547">Nucleotide-binding</keyword>
<dbReference type="CDD" id="cd14798">
    <property type="entry name" value="RX-CC_like"/>
    <property type="match status" value="1"/>
</dbReference>
<dbReference type="InterPro" id="IPR027417">
    <property type="entry name" value="P-loop_NTPase"/>
</dbReference>
<dbReference type="Pfam" id="PF00931">
    <property type="entry name" value="NB-ARC"/>
    <property type="match status" value="1"/>
</dbReference>
<reference evidence="9 10" key="1">
    <citation type="submission" date="2024-11" db="EMBL/GenBank/DDBJ databases">
        <title>Chromosome-level genome assembly of Eucalyptus globulus Labill. provides insights into its genome evolution.</title>
        <authorList>
            <person name="Li X."/>
        </authorList>
    </citation>
    <scope>NUCLEOTIDE SEQUENCE [LARGE SCALE GENOMIC DNA]</scope>
    <source>
        <strain evidence="9">CL2024</strain>
        <tissue evidence="9">Fresh tender leaves</tissue>
    </source>
</reference>
<proteinExistence type="predicted"/>
<dbReference type="PRINTS" id="PR00364">
    <property type="entry name" value="DISEASERSIST"/>
</dbReference>
<dbReference type="InterPro" id="IPR036388">
    <property type="entry name" value="WH-like_DNA-bd_sf"/>
</dbReference>
<feature type="domain" description="NB-ARC" evidence="5">
    <location>
        <begin position="169"/>
        <end position="340"/>
    </location>
</feature>
<dbReference type="PANTHER" id="PTHR36766:SF61">
    <property type="entry name" value="NB-ARC DOMAIN DISEASE RESISTANCE PROTEIN"/>
    <property type="match status" value="1"/>
</dbReference>
<dbReference type="InterPro" id="IPR042197">
    <property type="entry name" value="Apaf_helical"/>
</dbReference>
<dbReference type="Pfam" id="PF18052">
    <property type="entry name" value="Rx_N"/>
    <property type="match status" value="1"/>
</dbReference>
<sequence length="843" mass="96301">MTEVVSSILGPLLEKLASPAIEEIQLLCGIKDDQEKLKRKLEMIQKVLADAEQKQTKEAVRLWLLKLKNFCYDIEDTLDEFETRALWRRVRLNEHLTLKRKVCYLSSWLSNFIFQFKMAHKMKELRKRLDGINKEQTKFNLSSDVHEKAIVPWRETHSFALASKVIGRNKEKEEIIELLIGSNDRRPKMIAVIPILGMGGSGKTTLAKLVYNDDRVKKHFDCKIWLSMPVQFDITKIVRDIIESLGNKEKYEKFDMLQNRLRSMVENKRCLFIMDDVREVTQEAWDKLTKLLEGVFEGSKVIVTSRNKSIASIMGTVPPHNLANLSQEDSLTLFVEYAFVQGQEKNHPDLMVIGKEIVSKCRGNPMAVKALGSLLYSTKNRSDWEYVRDSEMWQLQIEILPSLRISYDLMPSHLKRCFAYCSIFPKNHKFDSINLIQLWISNGLIQSNGNNQELEEIGQQYLEELMSRSFFDVVEDIDLLLTFKMHDLIYELAISVAQTESSNIKVWTQDISSTTQHISFPDPSGVPKDELSSCLSKLSRVRTIMCEELGSSASAKFFLETCISRFKHLRALWLRGSSFDLLPTSIGNLKHLRFLSLKGNGNIKKLPKSVCELRNLQTLDLGGCKDLEELPANIKNMINLRVLIITTNQRRFPEGGIGCLTSLRWLAIVRCENLEALFDDIQLLTSLHMLIIGECPKLASLPQGIKNLKALEHLCIYYCKSLRLPEGESNEPDSMSRLQSFTLAELPELVSLPGWLKGSTSTLESVTIVGCPNLRALPEWLQNCSSLRTLEIEDCPELSSHGICLIPTLTELRIINCGKLGSWEKTQKNIVEKTQKMIIDKNV</sequence>
<dbReference type="Gene3D" id="1.10.10.10">
    <property type="entry name" value="Winged helix-like DNA-binding domain superfamily/Winged helix DNA-binding domain"/>
    <property type="match status" value="1"/>
</dbReference>
<dbReference type="GO" id="GO:0051707">
    <property type="term" value="P:response to other organism"/>
    <property type="evidence" value="ECO:0007669"/>
    <property type="project" value="UniProtKB-ARBA"/>
</dbReference>
<comment type="caution">
    <text evidence="9">The sequence shown here is derived from an EMBL/GenBank/DDBJ whole genome shotgun (WGS) entry which is preliminary data.</text>
</comment>